<comment type="caution">
    <text evidence="1">The sequence shown here is derived from an EMBL/GenBank/DDBJ whole genome shotgun (WGS) entry which is preliminary data.</text>
</comment>
<evidence type="ECO:0000313" key="2">
    <source>
        <dbReference type="Proteomes" id="UP001055072"/>
    </source>
</evidence>
<gene>
    <name evidence="1" type="ORF">BDY19DRAFT_944541</name>
</gene>
<protein>
    <submittedName>
        <fullName evidence="1">Uncharacterized protein</fullName>
    </submittedName>
</protein>
<organism evidence="1 2">
    <name type="scientific">Irpex rosettiformis</name>
    <dbReference type="NCBI Taxonomy" id="378272"/>
    <lineage>
        <taxon>Eukaryota</taxon>
        <taxon>Fungi</taxon>
        <taxon>Dikarya</taxon>
        <taxon>Basidiomycota</taxon>
        <taxon>Agaricomycotina</taxon>
        <taxon>Agaricomycetes</taxon>
        <taxon>Polyporales</taxon>
        <taxon>Irpicaceae</taxon>
        <taxon>Irpex</taxon>
    </lineage>
</organism>
<dbReference type="EMBL" id="MU274911">
    <property type="protein sequence ID" value="KAI0089170.1"/>
    <property type="molecule type" value="Genomic_DNA"/>
</dbReference>
<evidence type="ECO:0000313" key="1">
    <source>
        <dbReference type="EMBL" id="KAI0089170.1"/>
    </source>
</evidence>
<name>A0ACB8U5D7_9APHY</name>
<accession>A0ACB8U5D7</accession>
<reference evidence="1" key="1">
    <citation type="journal article" date="2021" name="Environ. Microbiol.">
        <title>Gene family expansions and transcriptome signatures uncover fungal adaptations to wood decay.</title>
        <authorList>
            <person name="Hage H."/>
            <person name="Miyauchi S."/>
            <person name="Viragh M."/>
            <person name="Drula E."/>
            <person name="Min B."/>
            <person name="Chaduli D."/>
            <person name="Navarro D."/>
            <person name="Favel A."/>
            <person name="Norest M."/>
            <person name="Lesage-Meessen L."/>
            <person name="Balint B."/>
            <person name="Merenyi Z."/>
            <person name="de Eugenio L."/>
            <person name="Morin E."/>
            <person name="Martinez A.T."/>
            <person name="Baldrian P."/>
            <person name="Stursova M."/>
            <person name="Martinez M.J."/>
            <person name="Novotny C."/>
            <person name="Magnuson J.K."/>
            <person name="Spatafora J.W."/>
            <person name="Maurice S."/>
            <person name="Pangilinan J."/>
            <person name="Andreopoulos W."/>
            <person name="LaButti K."/>
            <person name="Hundley H."/>
            <person name="Na H."/>
            <person name="Kuo A."/>
            <person name="Barry K."/>
            <person name="Lipzen A."/>
            <person name="Henrissat B."/>
            <person name="Riley R."/>
            <person name="Ahrendt S."/>
            <person name="Nagy L.G."/>
            <person name="Grigoriev I.V."/>
            <person name="Martin F."/>
            <person name="Rosso M.N."/>
        </authorList>
    </citation>
    <scope>NUCLEOTIDE SEQUENCE</scope>
    <source>
        <strain evidence="1">CBS 384.51</strain>
    </source>
</reference>
<proteinExistence type="predicted"/>
<keyword evidence="2" id="KW-1185">Reference proteome</keyword>
<sequence>MSAIATPTDSPAHVQPLHQPAQAAHVAVPQAPIGTTANATANQSIGLGAKALLAKKMAKNANPNFVSPTDDMMTPCSKKISAAKKKHFKK</sequence>
<dbReference type="Proteomes" id="UP001055072">
    <property type="component" value="Unassembled WGS sequence"/>
</dbReference>